<dbReference type="AlphaFoldDB" id="A0A815B3I0"/>
<evidence type="ECO:0000313" key="6">
    <source>
        <dbReference type="EMBL" id="CAF4044077.1"/>
    </source>
</evidence>
<comment type="caution">
    <text evidence="4">The sequence shown here is derived from an EMBL/GenBank/DDBJ whole genome shotgun (WGS) entry which is preliminary data.</text>
</comment>
<dbReference type="Pfam" id="PF00106">
    <property type="entry name" value="adh_short"/>
    <property type="match status" value="1"/>
</dbReference>
<name>A0A815B3I0_9BILA</name>
<dbReference type="PRINTS" id="PR00081">
    <property type="entry name" value="GDHRDH"/>
</dbReference>
<dbReference type="Proteomes" id="UP000663829">
    <property type="component" value="Unassembled WGS sequence"/>
</dbReference>
<accession>A0A815B3I0</accession>
<dbReference type="GO" id="GO:0016491">
    <property type="term" value="F:oxidoreductase activity"/>
    <property type="evidence" value="ECO:0007669"/>
    <property type="project" value="UniProtKB-KW"/>
</dbReference>
<dbReference type="Gene3D" id="3.40.50.720">
    <property type="entry name" value="NAD(P)-binding Rossmann-like Domain"/>
    <property type="match status" value="1"/>
</dbReference>
<organism evidence="4 7">
    <name type="scientific">Didymodactylos carnosus</name>
    <dbReference type="NCBI Taxonomy" id="1234261"/>
    <lineage>
        <taxon>Eukaryota</taxon>
        <taxon>Metazoa</taxon>
        <taxon>Spiralia</taxon>
        <taxon>Gnathifera</taxon>
        <taxon>Rotifera</taxon>
        <taxon>Eurotatoria</taxon>
        <taxon>Bdelloidea</taxon>
        <taxon>Philodinida</taxon>
        <taxon>Philodinidae</taxon>
        <taxon>Didymodactylos</taxon>
    </lineage>
</organism>
<dbReference type="Proteomes" id="UP000681722">
    <property type="component" value="Unassembled WGS sequence"/>
</dbReference>
<feature type="transmembrane region" description="Helical" evidence="2">
    <location>
        <begin position="209"/>
        <end position="228"/>
    </location>
</feature>
<keyword evidence="2" id="KW-0472">Membrane</keyword>
<gene>
    <name evidence="4" type="ORF">GPM918_LOCUS26740</name>
    <name evidence="3" type="ORF">OVA965_LOCUS17636</name>
    <name evidence="6" type="ORF">SRO942_LOCUS26943</name>
    <name evidence="5" type="ORF">TMI583_LOCUS17644</name>
</gene>
<dbReference type="PANTHER" id="PTHR43157:SF31">
    <property type="entry name" value="PHOSPHATIDYLINOSITOL-GLYCAN BIOSYNTHESIS CLASS F PROTEIN"/>
    <property type="match status" value="1"/>
</dbReference>
<dbReference type="InterPro" id="IPR002347">
    <property type="entry name" value="SDR_fam"/>
</dbReference>
<evidence type="ECO:0000313" key="4">
    <source>
        <dbReference type="EMBL" id="CAF1263790.1"/>
    </source>
</evidence>
<dbReference type="InterPro" id="IPR036291">
    <property type="entry name" value="NAD(P)-bd_dom_sf"/>
</dbReference>
<sequence length="291" mass="32244">MTDSVAVPVPIPTPFVNNFFTLTHQFYADHRSAILIATGTVLTGWLYNLLWVNRRLSSSSTLMTNKTVVITGGSSGIGYETAKDLARRGARLIIVSRNPKKGQAAVAKLRDKSGNKQIEFMQCDLCSLDSVKNFCNAYNEKESRLDVLINNAGILFGLDVVTKDGYNSIVQANYLGHFLLTNLLLDKLKQCKPSRIINVSSSIHSKDPLYGAVGLLRFVIFYPLLYLAKTFFAKTSKRGAQTIIYCAVASELINSNEIYFENCSPQQPNQICLDAQNIDRLWKASCEAVGL</sequence>
<evidence type="ECO:0000313" key="5">
    <source>
        <dbReference type="EMBL" id="CAF3830570.1"/>
    </source>
</evidence>
<protein>
    <submittedName>
        <fullName evidence="4">Uncharacterized protein</fullName>
    </submittedName>
</protein>
<reference evidence="4" key="1">
    <citation type="submission" date="2021-02" db="EMBL/GenBank/DDBJ databases">
        <authorList>
            <person name="Nowell W R."/>
        </authorList>
    </citation>
    <scope>NUCLEOTIDE SEQUENCE</scope>
</reference>
<evidence type="ECO:0000313" key="3">
    <source>
        <dbReference type="EMBL" id="CAF1065547.1"/>
    </source>
</evidence>
<dbReference type="EMBL" id="CAJNOK010008518">
    <property type="protein sequence ID" value="CAF1065547.1"/>
    <property type="molecule type" value="Genomic_DNA"/>
</dbReference>
<dbReference type="EMBL" id="CAJOBC010019911">
    <property type="protein sequence ID" value="CAF4044077.1"/>
    <property type="molecule type" value="Genomic_DNA"/>
</dbReference>
<evidence type="ECO:0000256" key="1">
    <source>
        <dbReference type="ARBA" id="ARBA00023002"/>
    </source>
</evidence>
<dbReference type="EMBL" id="CAJOBA010008531">
    <property type="protein sequence ID" value="CAF3830570.1"/>
    <property type="molecule type" value="Genomic_DNA"/>
</dbReference>
<proteinExistence type="predicted"/>
<dbReference type="OrthoDB" id="191139at2759"/>
<keyword evidence="1" id="KW-0560">Oxidoreductase</keyword>
<evidence type="ECO:0000313" key="7">
    <source>
        <dbReference type="Proteomes" id="UP000663829"/>
    </source>
</evidence>
<evidence type="ECO:0000256" key="2">
    <source>
        <dbReference type="SAM" id="Phobius"/>
    </source>
</evidence>
<dbReference type="Proteomes" id="UP000677228">
    <property type="component" value="Unassembled WGS sequence"/>
</dbReference>
<dbReference type="Proteomes" id="UP000682733">
    <property type="component" value="Unassembled WGS sequence"/>
</dbReference>
<dbReference type="EMBL" id="CAJNOQ010010893">
    <property type="protein sequence ID" value="CAF1263790.1"/>
    <property type="molecule type" value="Genomic_DNA"/>
</dbReference>
<keyword evidence="7" id="KW-1185">Reference proteome</keyword>
<keyword evidence="2" id="KW-0812">Transmembrane</keyword>
<dbReference type="SUPFAM" id="SSF51735">
    <property type="entry name" value="NAD(P)-binding Rossmann-fold domains"/>
    <property type="match status" value="1"/>
</dbReference>
<dbReference type="PANTHER" id="PTHR43157">
    <property type="entry name" value="PHOSPHATIDYLINOSITOL-GLYCAN BIOSYNTHESIS CLASS F PROTEIN-RELATED"/>
    <property type="match status" value="1"/>
</dbReference>
<keyword evidence="2" id="KW-1133">Transmembrane helix</keyword>